<dbReference type="Proteomes" id="UP000287224">
    <property type="component" value="Unassembled WGS sequence"/>
</dbReference>
<dbReference type="InterPro" id="IPR050953">
    <property type="entry name" value="N4_N6_ade-DNA_methylase"/>
</dbReference>
<dbReference type="PANTHER" id="PTHR33841">
    <property type="entry name" value="DNA METHYLTRANSFERASE YEEA-RELATED"/>
    <property type="match status" value="1"/>
</dbReference>
<dbReference type="GO" id="GO:0008170">
    <property type="term" value="F:N-methyltransferase activity"/>
    <property type="evidence" value="ECO:0007669"/>
    <property type="project" value="InterPro"/>
</dbReference>
<dbReference type="GO" id="GO:0032259">
    <property type="term" value="P:methylation"/>
    <property type="evidence" value="ECO:0007669"/>
    <property type="project" value="UniProtKB-KW"/>
</dbReference>
<comment type="caution">
    <text evidence="7">The sequence shown here is derived from an EMBL/GenBank/DDBJ whole genome shotgun (WGS) entry which is preliminary data.</text>
</comment>
<evidence type="ECO:0000256" key="1">
    <source>
        <dbReference type="ARBA" id="ARBA00011900"/>
    </source>
</evidence>
<feature type="domain" description="Type ISP restriction-modification enzyme LLaBIII C-terminal specificity" evidence="6">
    <location>
        <begin position="738"/>
        <end position="1053"/>
    </location>
</feature>
<dbReference type="AlphaFoldDB" id="A0A401ZFG3"/>
<evidence type="ECO:0000256" key="3">
    <source>
        <dbReference type="ARBA" id="ARBA00022679"/>
    </source>
</evidence>
<dbReference type="Pfam" id="PF02384">
    <property type="entry name" value="N6_Mtase"/>
    <property type="match status" value="1"/>
</dbReference>
<gene>
    <name evidence="7" type="ORF">KDAU_29440</name>
</gene>
<dbReference type="PRINTS" id="PR00507">
    <property type="entry name" value="N12N6MTFRASE"/>
</dbReference>
<keyword evidence="2 7" id="KW-0489">Methyltransferase</keyword>
<proteinExistence type="predicted"/>
<dbReference type="GO" id="GO:0009007">
    <property type="term" value="F:site-specific DNA-methyltransferase (adenine-specific) activity"/>
    <property type="evidence" value="ECO:0007669"/>
    <property type="project" value="UniProtKB-EC"/>
</dbReference>
<dbReference type="REBASE" id="692942">
    <property type="entry name" value="DauS27ORF29440P"/>
</dbReference>
<dbReference type="InterPro" id="IPR041635">
    <property type="entry name" value="Type_ISP_LLaBIII_C"/>
</dbReference>
<dbReference type="PANTHER" id="PTHR33841:SF1">
    <property type="entry name" value="DNA METHYLTRANSFERASE A"/>
    <property type="match status" value="1"/>
</dbReference>
<feature type="domain" description="DNA methylase adenine-specific" evidence="5">
    <location>
        <begin position="294"/>
        <end position="469"/>
    </location>
</feature>
<dbReference type="Pfam" id="PF18135">
    <property type="entry name" value="Type_ISP_C"/>
    <property type="match status" value="1"/>
</dbReference>
<keyword evidence="8" id="KW-1185">Reference proteome</keyword>
<dbReference type="RefSeq" id="WP_126596647.1">
    <property type="nucleotide sequence ID" value="NZ_BIFQ01000001.1"/>
</dbReference>
<dbReference type="EC" id="2.1.1.72" evidence="1"/>
<reference evidence="8" key="1">
    <citation type="submission" date="2018-12" db="EMBL/GenBank/DDBJ databases">
        <title>Tengunoibacter tsumagoiensis gen. nov., sp. nov., Dictyobacter kobayashii sp. nov., D. alpinus sp. nov., and D. joshuensis sp. nov. and description of Dictyobacteraceae fam. nov. within the order Ktedonobacterales isolated from Tengu-no-mugimeshi.</title>
        <authorList>
            <person name="Wang C.M."/>
            <person name="Zheng Y."/>
            <person name="Sakai Y."/>
            <person name="Toyoda A."/>
            <person name="Minakuchi Y."/>
            <person name="Abe K."/>
            <person name="Yokota A."/>
            <person name="Yabe S."/>
        </authorList>
    </citation>
    <scope>NUCLEOTIDE SEQUENCE [LARGE SCALE GENOMIC DNA]</scope>
    <source>
        <strain evidence="8">S-27</strain>
    </source>
</reference>
<evidence type="ECO:0000313" key="7">
    <source>
        <dbReference type="EMBL" id="GCE05615.1"/>
    </source>
</evidence>
<evidence type="ECO:0000259" key="5">
    <source>
        <dbReference type="Pfam" id="PF02384"/>
    </source>
</evidence>
<dbReference type="InterPro" id="IPR029063">
    <property type="entry name" value="SAM-dependent_MTases_sf"/>
</dbReference>
<evidence type="ECO:0000256" key="4">
    <source>
        <dbReference type="ARBA" id="ARBA00047942"/>
    </source>
</evidence>
<name>A0A401ZFG3_9CHLR</name>
<dbReference type="GO" id="GO:0003677">
    <property type="term" value="F:DNA binding"/>
    <property type="evidence" value="ECO:0007669"/>
    <property type="project" value="InterPro"/>
</dbReference>
<dbReference type="Gene3D" id="3.40.50.150">
    <property type="entry name" value="Vaccinia Virus protein VP39"/>
    <property type="match status" value="1"/>
</dbReference>
<evidence type="ECO:0000259" key="6">
    <source>
        <dbReference type="Pfam" id="PF18135"/>
    </source>
</evidence>
<evidence type="ECO:0000256" key="2">
    <source>
        <dbReference type="ARBA" id="ARBA00022603"/>
    </source>
</evidence>
<dbReference type="EMBL" id="BIFQ01000001">
    <property type="protein sequence ID" value="GCE05615.1"/>
    <property type="molecule type" value="Genomic_DNA"/>
</dbReference>
<evidence type="ECO:0000313" key="8">
    <source>
        <dbReference type="Proteomes" id="UP000287224"/>
    </source>
</evidence>
<accession>A0A401ZFG3</accession>
<dbReference type="OrthoDB" id="9758243at2"/>
<dbReference type="InterPro" id="IPR003356">
    <property type="entry name" value="DNA_methylase_A-5"/>
</dbReference>
<comment type="catalytic activity">
    <reaction evidence="4">
        <text>a 2'-deoxyadenosine in DNA + S-adenosyl-L-methionine = an N(6)-methyl-2'-deoxyadenosine in DNA + S-adenosyl-L-homocysteine + H(+)</text>
        <dbReference type="Rhea" id="RHEA:15197"/>
        <dbReference type="Rhea" id="RHEA-COMP:12418"/>
        <dbReference type="Rhea" id="RHEA-COMP:12419"/>
        <dbReference type="ChEBI" id="CHEBI:15378"/>
        <dbReference type="ChEBI" id="CHEBI:57856"/>
        <dbReference type="ChEBI" id="CHEBI:59789"/>
        <dbReference type="ChEBI" id="CHEBI:90615"/>
        <dbReference type="ChEBI" id="CHEBI:90616"/>
        <dbReference type="EC" id="2.1.1.72"/>
    </reaction>
</comment>
<protein>
    <recommendedName>
        <fullName evidence="1">site-specific DNA-methyltransferase (adenine-specific)</fullName>
        <ecNumber evidence="1">2.1.1.72</ecNumber>
    </recommendedName>
</protein>
<dbReference type="SUPFAM" id="SSF53335">
    <property type="entry name" value="S-adenosyl-L-methionine-dependent methyltransferases"/>
    <property type="match status" value="1"/>
</dbReference>
<sequence length="1068" mass="123251">MAESLLKEYLDEVSKYYGKGIATEHTYRGTLQALIEKVEAGISATNEPKRIRCGAPDYVVERNNLTIGYVEAKDIGVSLDKIEKDEQLKRYLRALDNLILTDYLEFRWYVQGEKRMAARLGTIHNKKIVLDKDGVKLGEELLHLFLEHHGERISKPEELAKRMARLAHMIRDIIIDAFKEKEASNNLNDLYAVFKTLLIPDLTEDGFADMFAQTIAYGLFAARYNHKGNKPFTRSDAAKEIPRTNPFLRRFFSAISGPDLDDEPFVGFVDELAQVLAFTDMEAVLADFGKRTRQEDPIVHFYETFLSQYDPKLREMRGVYYTPEPVVSYIVRSVDYLLREHFDCADGLADTATVPYFYTDEDEKEHVARTPRVMILDPATGTGTFLYKVIDHIRESYRQMGNAGMWSGYVREHLLPRLFGFELLVAPYAMAHLKLSMQLAALDLPEAERKTWAYDFKTNERLGIYMTNTLDEAKKQSEVLFGRYISDEANEAAKVKQNYPVMVILGNPPYSGHSANNGDWIKGLLHGKDSKTGWSTGNYFEVDGQSLGERNPKWLNDDYVKFIRFAQWRIEQTGHGILAFVTNHGYIDNPTFRGMRQSLMKSFDDIYILDLHGNTKKKEKSPDGSKDENVFDIQQGVAIGIFVKRQKKTNSLGLANVYHSHLWGPREMYETFGQERKLVDGKYYWLTENDLTTTEWKRLEPQKPFYLFTPQNTDLLAEYQSGFKITDILTINSIGIVTGQDAKTIAFTKSEAEMQAKFLNLPSDTIAPILYRPFDQRYIIYSNKVVTRPRTEVMSHMLRGKNLGLITNREVNHSFEHVLCTDSIINDCTVSLATKERSYVFPLYLYPNLKQQELFSFNTQTDTPDGRRSNFATAFIKDFSAKLNLQFISDGKGNLQQNFGPEDIFNYMYALLHAFSYRKRYSEFLKNDFPRLPLTSNLELFRKLCALGEILIELHLMKNISKVTTKYPEPGNHIVEEIKYTQLAYDSEQGRIWINKTQYFEGVTPKVWEFHIGGYQVCQKWLKDRKGRKLEFNDIAHYHRVLAALAETIALMEQIDKFIEENGGWPLH</sequence>
<keyword evidence="3 7" id="KW-0808">Transferase</keyword>
<organism evidence="7 8">
    <name type="scientific">Dictyobacter aurantiacus</name>
    <dbReference type="NCBI Taxonomy" id="1936993"/>
    <lineage>
        <taxon>Bacteria</taxon>
        <taxon>Bacillati</taxon>
        <taxon>Chloroflexota</taxon>
        <taxon>Ktedonobacteria</taxon>
        <taxon>Ktedonobacterales</taxon>
        <taxon>Dictyobacteraceae</taxon>
        <taxon>Dictyobacter</taxon>
    </lineage>
</organism>